<sequence length="1091" mass="119753">MKSTFIRSALMTSALVLSASHLGGFAASAADSNPFTNLKPREIGPAHTSGRISDFAFHPEKSNIFYVATSSGGVWKTLDNGISWTPIFDTYGSYATGVIEMDPNDTNTLWLGTGENNAQRSVANGDGVYKSIDGGKSWTNMGLKDSGHIGQIWINPDDSNHVLVAAQGNLWDKGGDRGLYSTTDGGKSWTRILEIDDHTGINEFVVDPNDPDTIVASSYQRRRHVWTLINGGPGSGIQRTTDGGKTWTKITSGLPGGDLGRIGLAAAPSEPGLIYAIIEADEKGRGVYATTDFGVSWEKRSAHMTTSPQYYNELFVDPKDGNTLYSTDTFTNVSKDGGRTWSALNFSSRHVDDHAMWIDPDNTDHMYIGGDGGVYETYDGGNKWRHIRNLPLAQFYRITPDNAEPFYNVCGGTQDNNSLCGPSRTNVVHGITNSDWHIILGGDGYKAVSDPTNPDIVYTQYQYGGLARYDKKTKERLYITPQPKSGENQYKWNWNTPIIISPHKSTRIYYGAEKLFVSEDRGDTWSAVSPDLTRQIDRNALDVMDRVWSVDAIAKNDSTSIYGSIIGLSESPLREGLIYVGTDDGLIQVTEDGGQNWRKTDKFKGVPDMSLIEDVIASVHDENVAYSVIDNHKRGDFKPYVLKTTDKGKSWKMISGDLPVRGTAHTIAEDHANPNLLFVGTEYGLFFTQNGGENWHQVKGGFPTIAVRDLEIQRRENDLVIGTFGRGVFILDDYSPLRISAEDVTKENATLFPVKDAWQFIVGDKWGMTEKGSLGDQFWRAENPPYGAIFTYHLTEGLQTDKAARQKADQAAQKEGKDTPYPDFDTLRAEAREEAPSVLLTVRDSAGNVVRKLNGKSGKGLHRTAWDLRYDAPDAVNLSPRPRLPWEGDVIGPMALPGTYTVTLSTRIKGTLTQVGDPQSFTVKTLPLSDEITEDRAALLDFQTKTSDLQRAVIAASRAVRDFGTRISHLDTAILRTAAATEDDAQRLRNIKSAVADLSVALSGDRAIASINEPTPLSIQGRIGWIIFASWGSQSPVSGSHRESYEIAASEFTKAQADLQAIARDLAALEAELESKGAPATPGRIPDWQEQ</sequence>
<feature type="compositionally biased region" description="Basic and acidic residues" evidence="1">
    <location>
        <begin position="802"/>
        <end position="822"/>
    </location>
</feature>
<dbReference type="CDD" id="cd15482">
    <property type="entry name" value="Sialidase_non-viral"/>
    <property type="match status" value="1"/>
</dbReference>
<feature type="region of interest" description="Disordered" evidence="1">
    <location>
        <begin position="801"/>
        <end position="822"/>
    </location>
</feature>
<dbReference type="Gene3D" id="2.130.10.10">
    <property type="entry name" value="YVTN repeat-like/Quinoprotein amine dehydrogenase"/>
    <property type="match status" value="5"/>
</dbReference>
<dbReference type="SUPFAM" id="SSF110296">
    <property type="entry name" value="Oligoxyloglucan reducing end-specific cellobiohydrolase"/>
    <property type="match status" value="1"/>
</dbReference>
<dbReference type="PANTHER" id="PTHR43739:SF5">
    <property type="entry name" value="EXO-ALPHA-SIALIDASE"/>
    <property type="match status" value="1"/>
</dbReference>
<evidence type="ECO:0000313" key="3">
    <source>
        <dbReference type="EMBL" id="GHF17514.1"/>
    </source>
</evidence>
<dbReference type="AlphaFoldDB" id="A0A919AP96"/>
<gene>
    <name evidence="3" type="ORF">GCM10017044_09870</name>
</gene>
<dbReference type="PANTHER" id="PTHR43739">
    <property type="entry name" value="XYLOGLUCANASE (EUROFUNG)"/>
    <property type="match status" value="1"/>
</dbReference>
<name>A0A919AP96_9PROT</name>
<dbReference type="SUPFAM" id="SSF50939">
    <property type="entry name" value="Sialidases"/>
    <property type="match status" value="1"/>
</dbReference>
<proteinExistence type="predicted"/>
<dbReference type="InterPro" id="IPR015943">
    <property type="entry name" value="WD40/YVTN_repeat-like_dom_sf"/>
</dbReference>
<feature type="signal peptide" evidence="2">
    <location>
        <begin position="1"/>
        <end position="29"/>
    </location>
</feature>
<organism evidence="3 4">
    <name type="scientific">Kordiimonas sediminis</name>
    <dbReference type="NCBI Taxonomy" id="1735581"/>
    <lineage>
        <taxon>Bacteria</taxon>
        <taxon>Pseudomonadati</taxon>
        <taxon>Pseudomonadota</taxon>
        <taxon>Alphaproteobacteria</taxon>
        <taxon>Kordiimonadales</taxon>
        <taxon>Kordiimonadaceae</taxon>
        <taxon>Kordiimonas</taxon>
    </lineage>
</organism>
<accession>A0A919AP96</accession>
<dbReference type="GO" id="GO:0010411">
    <property type="term" value="P:xyloglucan metabolic process"/>
    <property type="evidence" value="ECO:0007669"/>
    <property type="project" value="TreeGrafter"/>
</dbReference>
<reference evidence="3" key="1">
    <citation type="journal article" date="2014" name="Int. J. Syst. Evol. Microbiol.">
        <title>Complete genome sequence of Corynebacterium casei LMG S-19264T (=DSM 44701T), isolated from a smear-ripened cheese.</title>
        <authorList>
            <consortium name="US DOE Joint Genome Institute (JGI-PGF)"/>
            <person name="Walter F."/>
            <person name="Albersmeier A."/>
            <person name="Kalinowski J."/>
            <person name="Ruckert C."/>
        </authorList>
    </citation>
    <scope>NUCLEOTIDE SEQUENCE</scope>
    <source>
        <strain evidence="3">KCTC 42590</strain>
    </source>
</reference>
<evidence type="ECO:0008006" key="5">
    <source>
        <dbReference type="Google" id="ProtNLM"/>
    </source>
</evidence>
<dbReference type="InterPro" id="IPR052025">
    <property type="entry name" value="Xyloglucanase_GH74"/>
</dbReference>
<evidence type="ECO:0000256" key="1">
    <source>
        <dbReference type="SAM" id="MobiDB-lite"/>
    </source>
</evidence>
<evidence type="ECO:0000256" key="2">
    <source>
        <dbReference type="SAM" id="SignalP"/>
    </source>
</evidence>
<comment type="caution">
    <text evidence="3">The sequence shown here is derived from an EMBL/GenBank/DDBJ whole genome shotgun (WGS) entry which is preliminary data.</text>
</comment>
<protein>
    <recommendedName>
        <fullName evidence="5">Glycosyl hydrolase</fullName>
    </recommendedName>
</protein>
<dbReference type="Gene3D" id="2.60.40.4070">
    <property type="match status" value="1"/>
</dbReference>
<dbReference type="EMBL" id="BNCI01000001">
    <property type="protein sequence ID" value="GHF17514.1"/>
    <property type="molecule type" value="Genomic_DNA"/>
</dbReference>
<reference evidence="3" key="2">
    <citation type="submission" date="2020-09" db="EMBL/GenBank/DDBJ databases">
        <authorList>
            <person name="Sun Q."/>
            <person name="Kim S."/>
        </authorList>
    </citation>
    <scope>NUCLEOTIDE SEQUENCE</scope>
    <source>
        <strain evidence="3">KCTC 42590</strain>
    </source>
</reference>
<dbReference type="Proteomes" id="UP000630923">
    <property type="component" value="Unassembled WGS sequence"/>
</dbReference>
<dbReference type="RefSeq" id="WP_191250426.1">
    <property type="nucleotide sequence ID" value="NZ_BNCI01000001.1"/>
</dbReference>
<feature type="chain" id="PRO_5036973964" description="Glycosyl hydrolase" evidence="2">
    <location>
        <begin position="30"/>
        <end position="1091"/>
    </location>
</feature>
<keyword evidence="2" id="KW-0732">Signal</keyword>
<evidence type="ECO:0000313" key="4">
    <source>
        <dbReference type="Proteomes" id="UP000630923"/>
    </source>
</evidence>
<keyword evidence="4" id="KW-1185">Reference proteome</keyword>
<dbReference type="InterPro" id="IPR036278">
    <property type="entry name" value="Sialidase_sf"/>
</dbReference>